<protein>
    <recommendedName>
        <fullName evidence="4">Tetratricopeptide repeat-containing protein</fullName>
    </recommendedName>
</protein>
<evidence type="ECO:0000256" key="1">
    <source>
        <dbReference type="SAM" id="MobiDB-lite"/>
    </source>
</evidence>
<accession>A0A1G7GNF3</accession>
<evidence type="ECO:0000313" key="3">
    <source>
        <dbReference type="Proteomes" id="UP000198967"/>
    </source>
</evidence>
<keyword evidence="3" id="KW-1185">Reference proteome</keyword>
<sequence>MGCFMAHSLRPATHMADNPWWAIAMGPHPGVSVVGTGRAEPLARWTAAVALGGQGRYAAAAALLKELVRDPRTPVVIRAHALVTWASHLRQQGGHARAARVDGRALGLAVEGSAGAAADLPQPGADLCVDLGSARADALVGLAADALGQGDLGASDRLLTRADTWAVGWRPRVRLRWVRAEVALARGDLDTAARESAAAVAESAAAGSRRHLVKSRLLAAVTARLRAADPTARAAALADLDAVAAQAADAGLVPLRWAASLAAADAADALDAGTAAPPGVRSPLRRSGAKPHPSVIVCPTADGGPPGVPGRPSIRPIGSDESHDRRREEVRESTNGAPDGAPRRRHAASIALSVILDRSEARGRRLMGGGGVGA</sequence>
<gene>
    <name evidence="2" type="ORF">SAMN05216377_102408</name>
</gene>
<feature type="region of interest" description="Disordered" evidence="1">
    <location>
        <begin position="272"/>
        <end position="346"/>
    </location>
</feature>
<proteinExistence type="predicted"/>
<dbReference type="AlphaFoldDB" id="A0A1G7GNF3"/>
<evidence type="ECO:0008006" key="4">
    <source>
        <dbReference type="Google" id="ProtNLM"/>
    </source>
</evidence>
<dbReference type="EMBL" id="FNBE01000002">
    <property type="protein sequence ID" value="SDE89677.1"/>
    <property type="molecule type" value="Genomic_DNA"/>
</dbReference>
<organism evidence="2 3">
    <name type="scientific">Pseudonocardia oroxyli</name>
    <dbReference type="NCBI Taxonomy" id="366584"/>
    <lineage>
        <taxon>Bacteria</taxon>
        <taxon>Bacillati</taxon>
        <taxon>Actinomycetota</taxon>
        <taxon>Actinomycetes</taxon>
        <taxon>Pseudonocardiales</taxon>
        <taxon>Pseudonocardiaceae</taxon>
        <taxon>Pseudonocardia</taxon>
    </lineage>
</organism>
<dbReference type="STRING" id="366584.SAMN05216377_102408"/>
<evidence type="ECO:0000313" key="2">
    <source>
        <dbReference type="EMBL" id="SDE89677.1"/>
    </source>
</evidence>
<reference evidence="2 3" key="1">
    <citation type="submission" date="2016-10" db="EMBL/GenBank/DDBJ databases">
        <authorList>
            <person name="de Groot N.N."/>
        </authorList>
    </citation>
    <scope>NUCLEOTIDE SEQUENCE [LARGE SCALE GENOMIC DNA]</scope>
    <source>
        <strain evidence="2 3">CGMCC 4.3143</strain>
    </source>
</reference>
<feature type="compositionally biased region" description="Basic and acidic residues" evidence="1">
    <location>
        <begin position="318"/>
        <end position="332"/>
    </location>
</feature>
<dbReference type="Proteomes" id="UP000198967">
    <property type="component" value="Unassembled WGS sequence"/>
</dbReference>
<name>A0A1G7GNF3_PSEOR</name>